<comment type="caution">
    <text evidence="2">The sequence shown here is derived from an EMBL/GenBank/DDBJ whole genome shotgun (WGS) entry which is preliminary data.</text>
</comment>
<proteinExistence type="predicted"/>
<feature type="compositionally biased region" description="Basic and acidic residues" evidence="1">
    <location>
        <begin position="41"/>
        <end position="51"/>
    </location>
</feature>
<organism evidence="2 3">
    <name type="scientific">Tropilaelaps mercedesae</name>
    <dbReference type="NCBI Taxonomy" id="418985"/>
    <lineage>
        <taxon>Eukaryota</taxon>
        <taxon>Metazoa</taxon>
        <taxon>Ecdysozoa</taxon>
        <taxon>Arthropoda</taxon>
        <taxon>Chelicerata</taxon>
        <taxon>Arachnida</taxon>
        <taxon>Acari</taxon>
        <taxon>Parasitiformes</taxon>
        <taxon>Mesostigmata</taxon>
        <taxon>Gamasina</taxon>
        <taxon>Dermanyssoidea</taxon>
        <taxon>Laelapidae</taxon>
        <taxon>Tropilaelaps</taxon>
    </lineage>
</organism>
<sequence>MRFSYDATPRHEHLTVSPLRHTQKMPPVSTGTRNTNLTIPDRQRDDARSQERSIQFTSDAILSGAQQTTRRITSRVATDVAFIGETLAAGRATQLHRRLRPTVRPANGSTYGDAEESR</sequence>
<reference evidence="2 3" key="1">
    <citation type="journal article" date="2017" name="Gigascience">
        <title>Draft genome of the honey bee ectoparasitic mite, Tropilaelaps mercedesae, is shaped by the parasitic life history.</title>
        <authorList>
            <person name="Dong X."/>
            <person name="Armstrong S.D."/>
            <person name="Xia D."/>
            <person name="Makepeace B.L."/>
            <person name="Darby A.C."/>
            <person name="Kadowaki T."/>
        </authorList>
    </citation>
    <scope>NUCLEOTIDE SEQUENCE [LARGE SCALE GENOMIC DNA]</scope>
    <source>
        <strain evidence="2">Wuxi-XJTLU</strain>
    </source>
</reference>
<protein>
    <submittedName>
        <fullName evidence="2">Uncharacterized protein</fullName>
    </submittedName>
</protein>
<evidence type="ECO:0000313" key="2">
    <source>
        <dbReference type="EMBL" id="OQR72095.1"/>
    </source>
</evidence>
<dbReference type="EMBL" id="MNPL01012507">
    <property type="protein sequence ID" value="OQR72095.1"/>
    <property type="molecule type" value="Genomic_DNA"/>
</dbReference>
<evidence type="ECO:0000256" key="1">
    <source>
        <dbReference type="SAM" id="MobiDB-lite"/>
    </source>
</evidence>
<evidence type="ECO:0000313" key="3">
    <source>
        <dbReference type="Proteomes" id="UP000192247"/>
    </source>
</evidence>
<feature type="compositionally biased region" description="Polar residues" evidence="1">
    <location>
        <begin position="29"/>
        <end position="38"/>
    </location>
</feature>
<name>A0A1V9XEW5_9ACAR</name>
<accession>A0A1V9XEW5</accession>
<keyword evidence="3" id="KW-1185">Reference proteome</keyword>
<dbReference type="Proteomes" id="UP000192247">
    <property type="component" value="Unassembled WGS sequence"/>
</dbReference>
<dbReference type="AlphaFoldDB" id="A0A1V9XEW5"/>
<gene>
    <name evidence="2" type="ORF">BIW11_10586</name>
</gene>
<dbReference type="InParanoid" id="A0A1V9XEW5"/>
<feature type="region of interest" description="Disordered" evidence="1">
    <location>
        <begin position="1"/>
        <end position="53"/>
    </location>
</feature>